<organism evidence="1 2">
    <name type="scientific">Thelephora ganbajun</name>
    <name type="common">Ganba fungus</name>
    <dbReference type="NCBI Taxonomy" id="370292"/>
    <lineage>
        <taxon>Eukaryota</taxon>
        <taxon>Fungi</taxon>
        <taxon>Dikarya</taxon>
        <taxon>Basidiomycota</taxon>
        <taxon>Agaricomycotina</taxon>
        <taxon>Agaricomycetes</taxon>
        <taxon>Thelephorales</taxon>
        <taxon>Thelephoraceae</taxon>
        <taxon>Thelephora</taxon>
    </lineage>
</organism>
<gene>
    <name evidence="1" type="ORF">BDM02DRAFT_490337</name>
</gene>
<reference evidence="1" key="1">
    <citation type="submission" date="2019-10" db="EMBL/GenBank/DDBJ databases">
        <authorList>
            <consortium name="DOE Joint Genome Institute"/>
            <person name="Kuo A."/>
            <person name="Miyauchi S."/>
            <person name="Kiss E."/>
            <person name="Drula E."/>
            <person name="Kohler A."/>
            <person name="Sanchez-Garcia M."/>
            <person name="Andreopoulos B."/>
            <person name="Barry K.W."/>
            <person name="Bonito G."/>
            <person name="Buee M."/>
            <person name="Carver A."/>
            <person name="Chen C."/>
            <person name="Cichocki N."/>
            <person name="Clum A."/>
            <person name="Culley D."/>
            <person name="Crous P.W."/>
            <person name="Fauchery L."/>
            <person name="Girlanda M."/>
            <person name="Hayes R."/>
            <person name="Keri Z."/>
            <person name="Labutti K."/>
            <person name="Lipzen A."/>
            <person name="Lombard V."/>
            <person name="Magnuson J."/>
            <person name="Maillard F."/>
            <person name="Morin E."/>
            <person name="Murat C."/>
            <person name="Nolan M."/>
            <person name="Ohm R."/>
            <person name="Pangilinan J."/>
            <person name="Pereira M."/>
            <person name="Perotto S."/>
            <person name="Peter M."/>
            <person name="Riley R."/>
            <person name="Sitrit Y."/>
            <person name="Stielow B."/>
            <person name="Szollosi G."/>
            <person name="Zifcakova L."/>
            <person name="Stursova M."/>
            <person name="Spatafora J.W."/>
            <person name="Tedersoo L."/>
            <person name="Vaario L.-M."/>
            <person name="Yamada A."/>
            <person name="Yan M."/>
            <person name="Wang P."/>
            <person name="Xu J."/>
            <person name="Bruns T."/>
            <person name="Baldrian P."/>
            <person name="Vilgalys R."/>
            <person name="Henrissat B."/>
            <person name="Grigoriev I.V."/>
            <person name="Hibbett D."/>
            <person name="Nagy L.G."/>
            <person name="Martin F.M."/>
        </authorList>
    </citation>
    <scope>NUCLEOTIDE SEQUENCE</scope>
    <source>
        <strain evidence="1">P2</strain>
    </source>
</reference>
<keyword evidence="2" id="KW-1185">Reference proteome</keyword>
<proteinExistence type="predicted"/>
<reference evidence="1" key="2">
    <citation type="journal article" date="2020" name="Nat. Commun.">
        <title>Large-scale genome sequencing of mycorrhizal fungi provides insights into the early evolution of symbiotic traits.</title>
        <authorList>
            <person name="Miyauchi S."/>
            <person name="Kiss E."/>
            <person name="Kuo A."/>
            <person name="Drula E."/>
            <person name="Kohler A."/>
            <person name="Sanchez-Garcia M."/>
            <person name="Morin E."/>
            <person name="Andreopoulos B."/>
            <person name="Barry K.W."/>
            <person name="Bonito G."/>
            <person name="Buee M."/>
            <person name="Carver A."/>
            <person name="Chen C."/>
            <person name="Cichocki N."/>
            <person name="Clum A."/>
            <person name="Culley D."/>
            <person name="Crous P.W."/>
            <person name="Fauchery L."/>
            <person name="Girlanda M."/>
            <person name="Hayes R.D."/>
            <person name="Keri Z."/>
            <person name="LaButti K."/>
            <person name="Lipzen A."/>
            <person name="Lombard V."/>
            <person name="Magnuson J."/>
            <person name="Maillard F."/>
            <person name="Murat C."/>
            <person name="Nolan M."/>
            <person name="Ohm R.A."/>
            <person name="Pangilinan J."/>
            <person name="Pereira M.F."/>
            <person name="Perotto S."/>
            <person name="Peter M."/>
            <person name="Pfister S."/>
            <person name="Riley R."/>
            <person name="Sitrit Y."/>
            <person name="Stielow J.B."/>
            <person name="Szollosi G."/>
            <person name="Zifcakova L."/>
            <person name="Stursova M."/>
            <person name="Spatafora J.W."/>
            <person name="Tedersoo L."/>
            <person name="Vaario L.M."/>
            <person name="Yamada A."/>
            <person name="Yan M."/>
            <person name="Wang P."/>
            <person name="Xu J."/>
            <person name="Bruns T."/>
            <person name="Baldrian P."/>
            <person name="Vilgalys R."/>
            <person name="Dunand C."/>
            <person name="Henrissat B."/>
            <person name="Grigoriev I.V."/>
            <person name="Hibbett D."/>
            <person name="Nagy L.G."/>
            <person name="Martin F.M."/>
        </authorList>
    </citation>
    <scope>NUCLEOTIDE SEQUENCE</scope>
    <source>
        <strain evidence="1">P2</strain>
    </source>
</reference>
<accession>A0ACB6Z892</accession>
<comment type="caution">
    <text evidence="1">The sequence shown here is derived from an EMBL/GenBank/DDBJ whole genome shotgun (WGS) entry which is preliminary data.</text>
</comment>
<protein>
    <submittedName>
        <fullName evidence="1">Uncharacterized protein</fullName>
    </submittedName>
</protein>
<evidence type="ECO:0000313" key="1">
    <source>
        <dbReference type="EMBL" id="KAF9645600.1"/>
    </source>
</evidence>
<dbReference type="Proteomes" id="UP000886501">
    <property type="component" value="Unassembled WGS sequence"/>
</dbReference>
<sequence>MEHVHMRDNYWSPPHTADSTTPFNQADPFLLTPNRREFDPEYTTWQSPSSSTPNFQYTDKSQLSSHQSLHTKLADLSSEPLRSKPLFRGFERPSFTRIAIFIVLCLAAYPALYILTLVARDKSLFVVRLIVAMWCSGVGFALGYVLLKIGVQHLEAATWATVIHMSYEGDGIKLRDLARNSQNPTSFLPALRILLSRFGNRETARYSRRSYDKRPWSLFLGLFIVLATLGPLLPFLFGRIMEIETFARNQRVVYREVLIAGDLSQDDVNRATAQLGAFQDFAQTWTLLPYGRSPPDTVEFVNGNETVYLAQPSLSQFIPGGSGSGTFDANQTASISLRDTPNNTLALLTNKNTPESMSAVLRYPQWGVRIHCEKLPNPKVNLIPFSNQSFTYAFLPQDLLRDLFASYGASLPTELTIPNLKLLDANDTIPSNIDPSKISYLVKWWNNGVAHSFHTRTILDTGSIGDQGWTTVETVLIRLNTSFTPSGRFPVYSNESVPDANGVQTRIGYDAVVCVQKYEPWIIETYNTSVGSPTALRIVEKGYGSTSLLPSGEIRGNPILNTRSLNTTGKNPAFFVAHDNSINQMVKDNGRDRFYVPSPTAVSFTEGAGPEGYIELSPDRFAVIRARVDAANVLPYLAGSGPVVAQSYPDRTLAYVTFKQWQLIGLPMLILILGIIGELFVPTLPLNVPRRGFGVYSWLALLQSQVRVAVRGGQ</sequence>
<name>A0ACB6Z892_THEGA</name>
<evidence type="ECO:0000313" key="2">
    <source>
        <dbReference type="Proteomes" id="UP000886501"/>
    </source>
</evidence>
<dbReference type="EMBL" id="MU118084">
    <property type="protein sequence ID" value="KAF9645600.1"/>
    <property type="molecule type" value="Genomic_DNA"/>
</dbReference>